<sequence>MRNSRIEYKVRSTGQINTLRHGSRLLHPMQSSLHRKSASPFFHSGTACRDRL</sequence>
<dbReference type="Proteomes" id="UP000234331">
    <property type="component" value="Unassembled WGS sequence"/>
</dbReference>
<accession>A0A2I2KXR5</accession>
<dbReference type="EMBL" id="FZMO01000412">
    <property type="protein sequence ID" value="SNQ50454.1"/>
    <property type="molecule type" value="Genomic_DNA"/>
</dbReference>
<organism evidence="2 3">
    <name type="scientific">Frankia canadensis</name>
    <dbReference type="NCBI Taxonomy" id="1836972"/>
    <lineage>
        <taxon>Bacteria</taxon>
        <taxon>Bacillati</taxon>
        <taxon>Actinomycetota</taxon>
        <taxon>Actinomycetes</taxon>
        <taxon>Frankiales</taxon>
        <taxon>Frankiaceae</taxon>
        <taxon>Frankia</taxon>
    </lineage>
</organism>
<evidence type="ECO:0000256" key="1">
    <source>
        <dbReference type="SAM" id="MobiDB-lite"/>
    </source>
</evidence>
<name>A0A2I2KXR5_9ACTN</name>
<reference evidence="2 3" key="1">
    <citation type="submission" date="2017-06" db="EMBL/GenBank/DDBJ databases">
        <authorList>
            <person name="Kim H.J."/>
            <person name="Triplett B.A."/>
        </authorList>
    </citation>
    <scope>NUCLEOTIDE SEQUENCE [LARGE SCALE GENOMIC DNA]</scope>
    <source>
        <strain evidence="2">FRACA_ARgP5</strain>
    </source>
</reference>
<evidence type="ECO:0000313" key="3">
    <source>
        <dbReference type="Proteomes" id="UP000234331"/>
    </source>
</evidence>
<feature type="region of interest" description="Disordered" evidence="1">
    <location>
        <begin position="31"/>
        <end position="52"/>
    </location>
</feature>
<evidence type="ECO:0000313" key="2">
    <source>
        <dbReference type="EMBL" id="SNQ50454.1"/>
    </source>
</evidence>
<dbReference type="AlphaFoldDB" id="A0A2I2KXR5"/>
<gene>
    <name evidence="2" type="ORF">FRACA_470002</name>
</gene>
<keyword evidence="3" id="KW-1185">Reference proteome</keyword>
<proteinExistence type="predicted"/>
<protein>
    <submittedName>
        <fullName evidence="2">Uncharacterized protein</fullName>
    </submittedName>
</protein>